<dbReference type="Proteomes" id="UP000242432">
    <property type="component" value="Unassembled WGS sequence"/>
</dbReference>
<feature type="transmembrane region" description="Helical" evidence="4">
    <location>
        <begin position="257"/>
        <end position="277"/>
    </location>
</feature>
<keyword evidence="6" id="KW-1185">Reference proteome</keyword>
<dbReference type="Pfam" id="PF07690">
    <property type="entry name" value="MFS_1"/>
    <property type="match status" value="1"/>
</dbReference>
<dbReference type="SUPFAM" id="SSF103473">
    <property type="entry name" value="MFS general substrate transporter"/>
    <property type="match status" value="1"/>
</dbReference>
<sequence length="416" mass="44949">MSIRKLRLLYVCMIAFCACLVYAVSSGIRSNLALLLQPIMLNSGVTYSQISFVLALGQLVYGLVQPLFAYLALKKSYGFMLTLSCLLMFSGLFATPFCTSVTSLTVFLGILFHAGTGGTCFGLMMAVATPALGLARATAVSGFVNAGTGVGSMFLCPFMNVLNSNFGIQTTMMTLSGLTLIIIPVSLWLSNRKQVISTAEDIDIGIERSSFLSALHDRTFIIMLLSFATCGFHMSILQTHLYSQFISYGITDNVATLSYSLIGISTMIGAVLCGFCYRVFSLKNVLGTVYMLRAVAALAFIFLMPKTVLSVILFSLCVGLTCDATVSPTSEIIRNRFGIKMLGILFGCAFIFHQLGSFLSSNVAGLIVDKTQSYDLLWSIDIILCMLASFSVYALGREKAHHRTSKTFAGTVSTAN</sequence>
<protein>
    <submittedName>
        <fullName evidence="5">Predicted arabinose efflux permease, MFS family</fullName>
    </submittedName>
</protein>
<dbReference type="PANTHER" id="PTHR11360:SF284">
    <property type="entry name" value="EG:103B4.3 PROTEIN-RELATED"/>
    <property type="match status" value="1"/>
</dbReference>
<dbReference type="InterPro" id="IPR011701">
    <property type="entry name" value="MFS"/>
</dbReference>
<keyword evidence="2 4" id="KW-1133">Transmembrane helix</keyword>
<gene>
    <name evidence="5" type="ORF">SAMN02745213_00875</name>
</gene>
<dbReference type="STRING" id="83771.SAMN02910357_02440"/>
<dbReference type="RefSeq" id="WP_078928402.1">
    <property type="nucleotide sequence ID" value="NZ_FUXX01000010.1"/>
</dbReference>
<evidence type="ECO:0000256" key="4">
    <source>
        <dbReference type="SAM" id="Phobius"/>
    </source>
</evidence>
<dbReference type="GO" id="GO:0022857">
    <property type="term" value="F:transmembrane transporter activity"/>
    <property type="evidence" value="ECO:0007669"/>
    <property type="project" value="InterPro"/>
</dbReference>
<feature type="transmembrane region" description="Helical" evidence="4">
    <location>
        <begin position="139"/>
        <end position="160"/>
    </location>
</feature>
<proteinExistence type="predicted"/>
<keyword evidence="3 4" id="KW-0472">Membrane</keyword>
<dbReference type="InterPro" id="IPR050327">
    <property type="entry name" value="Proton-linked_MCT"/>
</dbReference>
<reference evidence="6" key="1">
    <citation type="submission" date="2017-02" db="EMBL/GenBank/DDBJ databases">
        <authorList>
            <person name="Varghese N."/>
            <person name="Submissions S."/>
        </authorList>
    </citation>
    <scope>NUCLEOTIDE SEQUENCE [LARGE SCALE GENOMIC DNA]</scope>
    <source>
        <strain evidence="6">DSM 3072</strain>
    </source>
</reference>
<keyword evidence="1 4" id="KW-0812">Transmembrane</keyword>
<dbReference type="Gene3D" id="1.20.1250.20">
    <property type="entry name" value="MFS general substrate transporter like domains"/>
    <property type="match status" value="2"/>
</dbReference>
<evidence type="ECO:0000256" key="2">
    <source>
        <dbReference type="ARBA" id="ARBA00022989"/>
    </source>
</evidence>
<feature type="transmembrane region" description="Helical" evidence="4">
    <location>
        <begin position="284"/>
        <end position="302"/>
    </location>
</feature>
<dbReference type="InterPro" id="IPR036259">
    <property type="entry name" value="MFS_trans_sf"/>
</dbReference>
<dbReference type="AlphaFoldDB" id="A0A1T4V630"/>
<feature type="transmembrane region" description="Helical" evidence="4">
    <location>
        <begin position="376"/>
        <end position="396"/>
    </location>
</feature>
<evidence type="ECO:0000313" key="5">
    <source>
        <dbReference type="EMBL" id="SKA60344.1"/>
    </source>
</evidence>
<dbReference type="PANTHER" id="PTHR11360">
    <property type="entry name" value="MONOCARBOXYLATE TRANSPORTER"/>
    <property type="match status" value="1"/>
</dbReference>
<feature type="transmembrane region" description="Helical" evidence="4">
    <location>
        <begin position="166"/>
        <end position="189"/>
    </location>
</feature>
<feature type="transmembrane region" description="Helical" evidence="4">
    <location>
        <begin position="47"/>
        <end position="64"/>
    </location>
</feature>
<evidence type="ECO:0000313" key="6">
    <source>
        <dbReference type="Proteomes" id="UP000242432"/>
    </source>
</evidence>
<feature type="transmembrane region" description="Helical" evidence="4">
    <location>
        <begin position="219"/>
        <end position="237"/>
    </location>
</feature>
<evidence type="ECO:0000256" key="3">
    <source>
        <dbReference type="ARBA" id="ARBA00023136"/>
    </source>
</evidence>
<evidence type="ECO:0000256" key="1">
    <source>
        <dbReference type="ARBA" id="ARBA00022692"/>
    </source>
</evidence>
<dbReference type="PROSITE" id="PS51257">
    <property type="entry name" value="PROKAR_LIPOPROTEIN"/>
    <property type="match status" value="1"/>
</dbReference>
<name>A0A1T4V630_9GAMM</name>
<accession>A0A1T4V630</accession>
<organism evidence="5 6">
    <name type="scientific">Succinivibrio dextrinosolvens DSM 3072</name>
    <dbReference type="NCBI Taxonomy" id="1123324"/>
    <lineage>
        <taxon>Bacteria</taxon>
        <taxon>Pseudomonadati</taxon>
        <taxon>Pseudomonadota</taxon>
        <taxon>Gammaproteobacteria</taxon>
        <taxon>Aeromonadales</taxon>
        <taxon>Succinivibrionaceae</taxon>
        <taxon>Succinivibrio</taxon>
    </lineage>
</organism>
<dbReference type="EMBL" id="FUXX01000010">
    <property type="protein sequence ID" value="SKA60344.1"/>
    <property type="molecule type" value="Genomic_DNA"/>
</dbReference>
<feature type="transmembrane region" description="Helical" evidence="4">
    <location>
        <begin position="106"/>
        <end position="127"/>
    </location>
</feature>
<feature type="transmembrane region" description="Helical" evidence="4">
    <location>
        <begin position="76"/>
        <end position="94"/>
    </location>
</feature>
<feature type="transmembrane region" description="Helical" evidence="4">
    <location>
        <begin position="338"/>
        <end position="356"/>
    </location>
</feature>
<feature type="transmembrane region" description="Helical" evidence="4">
    <location>
        <begin position="308"/>
        <end position="326"/>
    </location>
</feature>